<dbReference type="AlphaFoldDB" id="A0A8C5W1T5"/>
<dbReference type="PANTHER" id="PTHR21312">
    <property type="entry name" value="SERINE PROTEASE INHIBITOR"/>
    <property type="match status" value="1"/>
</dbReference>
<evidence type="ECO:0000313" key="3">
    <source>
        <dbReference type="Ensembl" id="ENSMICP00000034941.1"/>
    </source>
</evidence>
<dbReference type="Proteomes" id="UP000694394">
    <property type="component" value="Chromosome 14"/>
</dbReference>
<reference evidence="3" key="2">
    <citation type="submission" date="2025-08" db="UniProtKB">
        <authorList>
            <consortium name="Ensembl"/>
        </authorList>
    </citation>
    <scope>IDENTIFICATION</scope>
</reference>
<dbReference type="Pfam" id="PF00050">
    <property type="entry name" value="Kazal_1"/>
    <property type="match status" value="1"/>
</dbReference>
<keyword evidence="4" id="KW-1185">Reference proteome</keyword>
<feature type="chain" id="PRO_5044150221" evidence="1">
    <location>
        <begin position="22"/>
        <end position="97"/>
    </location>
</feature>
<evidence type="ECO:0000256" key="1">
    <source>
        <dbReference type="SAM" id="SignalP"/>
    </source>
</evidence>
<dbReference type="PANTHER" id="PTHR21312:SF37">
    <property type="entry name" value="SERINE PROTEASE INHIBITOR KAZAL-TYPE 8"/>
    <property type="match status" value="1"/>
</dbReference>
<reference evidence="3" key="3">
    <citation type="submission" date="2025-09" db="UniProtKB">
        <authorList>
            <consortium name="Ensembl"/>
        </authorList>
    </citation>
    <scope>IDENTIFICATION</scope>
</reference>
<feature type="signal peptide" evidence="1">
    <location>
        <begin position="1"/>
        <end position="21"/>
    </location>
</feature>
<organism evidence="3 4">
    <name type="scientific">Microcebus murinus</name>
    <name type="common">Gray mouse lemur</name>
    <name type="synonym">Lemur murinus</name>
    <dbReference type="NCBI Taxonomy" id="30608"/>
    <lineage>
        <taxon>Eukaryota</taxon>
        <taxon>Metazoa</taxon>
        <taxon>Chordata</taxon>
        <taxon>Craniata</taxon>
        <taxon>Vertebrata</taxon>
        <taxon>Euteleostomi</taxon>
        <taxon>Mammalia</taxon>
        <taxon>Eutheria</taxon>
        <taxon>Euarchontoglires</taxon>
        <taxon>Primates</taxon>
        <taxon>Strepsirrhini</taxon>
        <taxon>Lemuriformes</taxon>
        <taxon>Cheirogaleidae</taxon>
        <taxon>Microcebus</taxon>
    </lineage>
</organism>
<proteinExistence type="predicted"/>
<name>A0A8C5W1T5_MICMU</name>
<dbReference type="SMART" id="SM00280">
    <property type="entry name" value="KAZAL"/>
    <property type="match status" value="1"/>
</dbReference>
<dbReference type="OrthoDB" id="126772at2759"/>
<dbReference type="PROSITE" id="PS51465">
    <property type="entry name" value="KAZAL_2"/>
    <property type="match status" value="1"/>
</dbReference>
<protein>
    <submittedName>
        <fullName evidence="3">Serine peptidase inhibitor Kazal type 8 (putative)</fullName>
    </submittedName>
</protein>
<dbReference type="RefSeq" id="XP_012626601.1">
    <property type="nucleotide sequence ID" value="XM_012771147.3"/>
</dbReference>
<dbReference type="GeneTree" id="ENSGT00520000060726"/>
<gene>
    <name evidence="3" type="primary">SPINK8</name>
</gene>
<dbReference type="Gene3D" id="3.30.60.30">
    <property type="match status" value="1"/>
</dbReference>
<accession>A0A8C5W1T5</accession>
<reference evidence="3" key="1">
    <citation type="submission" date="2016-12" db="EMBL/GenBank/DDBJ databases">
        <title>Mouse lemur reference genome and diversity panel.</title>
        <authorList>
            <person name="Harris R."/>
            <person name="Larsen P."/>
            <person name="Liu Y."/>
            <person name="Hughes D.S."/>
            <person name="Murali S."/>
            <person name="Raveendran M."/>
            <person name="Korchina V."/>
            <person name="Wang M."/>
            <person name="Jhangiani S."/>
            <person name="Bandaranaike D."/>
            <person name="Bellair M."/>
            <person name="Blankenburg K."/>
            <person name="Chao H."/>
            <person name="Dahdouli M."/>
            <person name="Dinh H."/>
            <person name="Doddapaneni H."/>
            <person name="English A."/>
            <person name="Firestine M."/>
            <person name="Gnanaolivu R."/>
            <person name="Gross S."/>
            <person name="Hernandez B."/>
            <person name="Javaid M."/>
            <person name="Jayaseelan J."/>
            <person name="Jones J."/>
            <person name="Khan Z."/>
            <person name="Kovar C."/>
            <person name="Kurapati P."/>
            <person name="Le B."/>
            <person name="Lee S."/>
            <person name="Li M."/>
            <person name="Mathew T."/>
            <person name="Narasimhan A."/>
            <person name="Ngo D."/>
            <person name="Nguyen L."/>
            <person name="Okwuonu G."/>
            <person name="Ongeri F."/>
            <person name="Osuji N."/>
            <person name="Pu L.-L."/>
            <person name="Puazo M."/>
            <person name="Quiroz J."/>
            <person name="Raj R."/>
            <person name="Rajbhandari K."/>
            <person name="Reid J.G."/>
            <person name="Santibanez J."/>
            <person name="Sexton D."/>
            <person name="Skinner E."/>
            <person name="Vee V."/>
            <person name="Weissenberger G."/>
            <person name="Wu Y."/>
            <person name="Xin Y."/>
            <person name="Han Y."/>
            <person name="Campbell C."/>
            <person name="Brown A."/>
            <person name="Sullivan B."/>
            <person name="Shelton J."/>
            <person name="Brown S."/>
            <person name="Dudchenko O."/>
            <person name="Machol I."/>
            <person name="Durand N."/>
            <person name="Shamim M."/>
            <person name="Lieberman A."/>
            <person name="Muzny D.M."/>
            <person name="Richards S."/>
            <person name="Yoder A."/>
            <person name="Worley K.C."/>
            <person name="Rogers J."/>
            <person name="Gibbs R.A."/>
        </authorList>
    </citation>
    <scope>NUCLEOTIDE SEQUENCE [LARGE SCALE GENOMIC DNA]</scope>
</reference>
<dbReference type="EMBL" id="ABDC03018183">
    <property type="status" value="NOT_ANNOTATED_CDS"/>
    <property type="molecule type" value="Genomic_DNA"/>
</dbReference>
<feature type="domain" description="Kazal-like" evidence="2">
    <location>
        <begin position="36"/>
        <end position="96"/>
    </location>
</feature>
<dbReference type="KEGG" id="mmur:105874918"/>
<dbReference type="Ensembl" id="ENSMICT00000032108.2">
    <property type="protein sequence ID" value="ENSMICP00000034941.1"/>
    <property type="gene ID" value="ENSMICG00000031612.2"/>
</dbReference>
<dbReference type="InterPro" id="IPR002350">
    <property type="entry name" value="Kazal_dom"/>
</dbReference>
<sequence>MKGTFSNAILVLAISMWTVFAIDFPLPMASKGAHLEETMADCMKNVRKCWVFSLMKPSEPVCGSDQVTYNDECHLCFKILYEGLHITKLYNGPCEQS</sequence>
<evidence type="ECO:0000313" key="4">
    <source>
        <dbReference type="Proteomes" id="UP000694394"/>
    </source>
</evidence>
<evidence type="ECO:0000259" key="2">
    <source>
        <dbReference type="PROSITE" id="PS51465"/>
    </source>
</evidence>
<dbReference type="CTD" id="646424"/>
<dbReference type="GeneID" id="105874918"/>
<dbReference type="InterPro" id="IPR036058">
    <property type="entry name" value="Kazal_dom_sf"/>
</dbReference>
<dbReference type="SUPFAM" id="SSF100895">
    <property type="entry name" value="Kazal-type serine protease inhibitors"/>
    <property type="match status" value="1"/>
</dbReference>
<keyword evidence="1" id="KW-0732">Signal</keyword>